<dbReference type="EMBL" id="DUZY01000007">
    <property type="protein sequence ID" value="DAD45059.1"/>
    <property type="molecule type" value="Genomic_DNA"/>
</dbReference>
<accession>A0A822ZNW0</accession>
<dbReference type="Proteomes" id="UP000607653">
    <property type="component" value="Unassembled WGS sequence"/>
</dbReference>
<name>A0A822ZNW0_NELNU</name>
<evidence type="ECO:0000313" key="4">
    <source>
        <dbReference type="Proteomes" id="UP000607653"/>
    </source>
</evidence>
<evidence type="ECO:0000256" key="2">
    <source>
        <dbReference type="SAM" id="MobiDB-lite"/>
    </source>
</evidence>
<evidence type="ECO:0000313" key="3">
    <source>
        <dbReference type="EMBL" id="DAD45059.1"/>
    </source>
</evidence>
<evidence type="ECO:0000256" key="1">
    <source>
        <dbReference type="SAM" id="Coils"/>
    </source>
</evidence>
<feature type="coiled-coil region" evidence="1">
    <location>
        <begin position="8"/>
        <end position="42"/>
    </location>
</feature>
<reference evidence="3 4" key="1">
    <citation type="journal article" date="2020" name="Mol. Biol. Evol.">
        <title>Distinct Expression and Methylation Patterns for Genes with Different Fates following a Single Whole-Genome Duplication in Flowering Plants.</title>
        <authorList>
            <person name="Shi T."/>
            <person name="Rahmani R.S."/>
            <person name="Gugger P.F."/>
            <person name="Wang M."/>
            <person name="Li H."/>
            <person name="Zhang Y."/>
            <person name="Li Z."/>
            <person name="Wang Q."/>
            <person name="Van de Peer Y."/>
            <person name="Marchal K."/>
            <person name="Chen J."/>
        </authorList>
    </citation>
    <scope>NUCLEOTIDE SEQUENCE [LARGE SCALE GENOMIC DNA]</scope>
    <source>
        <tissue evidence="3">Leaf</tissue>
    </source>
</reference>
<organism evidence="3 4">
    <name type="scientific">Nelumbo nucifera</name>
    <name type="common">Sacred lotus</name>
    <dbReference type="NCBI Taxonomy" id="4432"/>
    <lineage>
        <taxon>Eukaryota</taxon>
        <taxon>Viridiplantae</taxon>
        <taxon>Streptophyta</taxon>
        <taxon>Embryophyta</taxon>
        <taxon>Tracheophyta</taxon>
        <taxon>Spermatophyta</taxon>
        <taxon>Magnoliopsida</taxon>
        <taxon>Proteales</taxon>
        <taxon>Nelumbonaceae</taxon>
        <taxon>Nelumbo</taxon>
    </lineage>
</organism>
<gene>
    <name evidence="3" type="ORF">HUJ06_003289</name>
</gene>
<keyword evidence="1" id="KW-0175">Coiled coil</keyword>
<sequence>MLKTIDSIRELEAEVLVKKERIGQLEKETEELKTDATECEAILTQGIKEGGVSAVRAYRAFPKYNKMKEELGIDAFQKGFKLCRWVTKHKFLELNFGIITSIEIITKMVLEAAKDLDSDEEGDEELDKGAMEKDLYAAVGEVATTDKVVAVEPTGDPGSVEGGGKEPLSSVQ</sequence>
<protein>
    <submittedName>
        <fullName evidence="3">Uncharacterized protein</fullName>
    </submittedName>
</protein>
<dbReference type="AlphaFoldDB" id="A0A822ZNW0"/>
<feature type="region of interest" description="Disordered" evidence="2">
    <location>
        <begin position="148"/>
        <end position="172"/>
    </location>
</feature>
<comment type="caution">
    <text evidence="3">The sequence shown here is derived from an EMBL/GenBank/DDBJ whole genome shotgun (WGS) entry which is preliminary data.</text>
</comment>
<keyword evidence="4" id="KW-1185">Reference proteome</keyword>
<proteinExistence type="predicted"/>